<evidence type="ECO:0000313" key="2">
    <source>
        <dbReference type="Proteomes" id="UP000053235"/>
    </source>
</evidence>
<evidence type="ECO:0000313" key="1">
    <source>
        <dbReference type="EMBL" id="CTQ67359.1"/>
    </source>
</evidence>
<dbReference type="STRING" id="388408.LAX5112_01350"/>
<gene>
    <name evidence="1" type="ORF">LAX5112_01350</name>
</gene>
<proteinExistence type="predicted"/>
<dbReference type="AlphaFoldDB" id="A0A0M6ZX82"/>
<dbReference type="EMBL" id="CXWD01000004">
    <property type="protein sequence ID" value="CTQ67359.1"/>
    <property type="molecule type" value="Genomic_DNA"/>
</dbReference>
<organism evidence="1 2">
    <name type="scientific">Roseibium alexandrii</name>
    <dbReference type="NCBI Taxonomy" id="388408"/>
    <lineage>
        <taxon>Bacteria</taxon>
        <taxon>Pseudomonadati</taxon>
        <taxon>Pseudomonadota</taxon>
        <taxon>Alphaproteobacteria</taxon>
        <taxon>Hyphomicrobiales</taxon>
        <taxon>Stappiaceae</taxon>
        <taxon>Roseibium</taxon>
    </lineage>
</organism>
<accession>A0A0M6ZX82</accession>
<dbReference type="Proteomes" id="UP000053235">
    <property type="component" value="Unassembled WGS sequence"/>
</dbReference>
<protein>
    <submittedName>
        <fullName evidence="1">Uncharacterized protein</fullName>
    </submittedName>
</protein>
<reference evidence="2" key="1">
    <citation type="submission" date="2015-07" db="EMBL/GenBank/DDBJ databases">
        <authorList>
            <person name="Rodrigo-Torres Lidia"/>
            <person name="Arahal R.David."/>
        </authorList>
    </citation>
    <scope>NUCLEOTIDE SEQUENCE [LARGE SCALE GENOMIC DNA]</scope>
    <source>
        <strain evidence="2">CECT 5112</strain>
    </source>
</reference>
<keyword evidence="2" id="KW-1185">Reference proteome</keyword>
<sequence length="46" mass="5459">MLYLHQRTCANKPVVSQMQPPRKGIYRPPSWIYYGTKFGFARLFNP</sequence>
<name>A0A0M6ZX82_9HYPH</name>